<evidence type="ECO:0000256" key="6">
    <source>
        <dbReference type="ARBA" id="ARBA00022989"/>
    </source>
</evidence>
<dbReference type="SUPFAM" id="SSF81345">
    <property type="entry name" value="ABC transporter involved in vitamin B12 uptake, BtuC"/>
    <property type="match status" value="1"/>
</dbReference>
<organism evidence="9 10">
    <name type="scientific">Jeongeupia naejangsanensis</name>
    <dbReference type="NCBI Taxonomy" id="613195"/>
    <lineage>
        <taxon>Bacteria</taxon>
        <taxon>Pseudomonadati</taxon>
        <taxon>Pseudomonadota</taxon>
        <taxon>Betaproteobacteria</taxon>
        <taxon>Neisseriales</taxon>
        <taxon>Chitinibacteraceae</taxon>
        <taxon>Jeongeupia</taxon>
    </lineage>
</organism>
<evidence type="ECO:0000256" key="8">
    <source>
        <dbReference type="SAM" id="Phobius"/>
    </source>
</evidence>
<proteinExistence type="inferred from homology"/>
<feature type="transmembrane region" description="Helical" evidence="8">
    <location>
        <begin position="82"/>
        <end position="103"/>
    </location>
</feature>
<feature type="transmembrane region" description="Helical" evidence="8">
    <location>
        <begin position="326"/>
        <end position="343"/>
    </location>
</feature>
<dbReference type="InterPro" id="IPR000522">
    <property type="entry name" value="ABC_transptr_permease_BtuC"/>
</dbReference>
<comment type="caution">
    <text evidence="9">The sequence shown here is derived from an EMBL/GenBank/DDBJ whole genome shotgun (WGS) entry which is preliminary data.</text>
</comment>
<keyword evidence="3" id="KW-0813">Transport</keyword>
<gene>
    <name evidence="9" type="ORF">JMJ54_06645</name>
</gene>
<keyword evidence="5 8" id="KW-0812">Transmembrane</keyword>
<dbReference type="EMBL" id="JAESND010000002">
    <property type="protein sequence ID" value="MBM3115498.1"/>
    <property type="molecule type" value="Genomic_DNA"/>
</dbReference>
<feature type="transmembrane region" description="Helical" evidence="8">
    <location>
        <begin position="134"/>
        <end position="153"/>
    </location>
</feature>
<keyword evidence="7 8" id="KW-0472">Membrane</keyword>
<keyword evidence="6 8" id="KW-1133">Transmembrane helix</keyword>
<sequence>MTSVTSTLTSPAPMAAKIARWRTPAGVLTALIAVLVLLMLLSASSGAMHIPLSVLPGLPFSAEGPDEALWRSVLMDVRLPRVLFAALAGAALALSGAAMQALFRNPLAEPGLIGISAGGALGAVGAIVLGGGAFIVLAPAAFVGSLVATIAAYHLGRRYPGMAGLLLAGVAINAICGALVGLFTYLADDNQLRSLTFWNMGSLAGASWPLLAGLAPWTLIVGALIARDWRAMNALLLGEREALHLGFPLKAVRRRLILLTALLVGPLVAATGAIGFVGLVVPHLVRLALGADHRWLLPNSVVAGAIALTLADWLARIAVIPAELPIGIVTSLVGGPFFLWLLAQRRH</sequence>
<evidence type="ECO:0000256" key="5">
    <source>
        <dbReference type="ARBA" id="ARBA00022692"/>
    </source>
</evidence>
<feature type="transmembrane region" description="Helical" evidence="8">
    <location>
        <begin position="301"/>
        <end position="319"/>
    </location>
</feature>
<evidence type="ECO:0000256" key="2">
    <source>
        <dbReference type="ARBA" id="ARBA00007935"/>
    </source>
</evidence>
<feature type="transmembrane region" description="Helical" evidence="8">
    <location>
        <begin position="165"/>
        <end position="186"/>
    </location>
</feature>
<accession>A0ABS2BIR4</accession>
<evidence type="ECO:0000313" key="9">
    <source>
        <dbReference type="EMBL" id="MBM3115498.1"/>
    </source>
</evidence>
<feature type="transmembrane region" description="Helical" evidence="8">
    <location>
        <begin position="110"/>
        <end position="128"/>
    </location>
</feature>
<comment type="subcellular location">
    <subcellularLocation>
        <location evidence="1">Cell membrane</location>
        <topology evidence="1">Multi-pass membrane protein</topology>
    </subcellularLocation>
</comment>
<feature type="transmembrane region" description="Helical" evidence="8">
    <location>
        <begin position="206"/>
        <end position="226"/>
    </location>
</feature>
<dbReference type="PANTHER" id="PTHR30472:SF25">
    <property type="entry name" value="ABC TRANSPORTER PERMEASE PROTEIN MJ0876-RELATED"/>
    <property type="match status" value="1"/>
</dbReference>
<protein>
    <submittedName>
        <fullName evidence="9">Iron chelate uptake ABC transporter family permease subunit</fullName>
    </submittedName>
</protein>
<evidence type="ECO:0000313" key="10">
    <source>
        <dbReference type="Proteomes" id="UP000809431"/>
    </source>
</evidence>
<name>A0ABS2BIR4_9NEIS</name>
<dbReference type="CDD" id="cd06550">
    <property type="entry name" value="TM_ABC_iron-siderophores_like"/>
    <property type="match status" value="1"/>
</dbReference>
<dbReference type="Proteomes" id="UP000809431">
    <property type="component" value="Unassembled WGS sequence"/>
</dbReference>
<keyword evidence="10" id="KW-1185">Reference proteome</keyword>
<dbReference type="PANTHER" id="PTHR30472">
    <property type="entry name" value="FERRIC ENTEROBACTIN TRANSPORT SYSTEM PERMEASE PROTEIN"/>
    <property type="match status" value="1"/>
</dbReference>
<keyword evidence="4" id="KW-1003">Cell membrane</keyword>
<evidence type="ECO:0000256" key="4">
    <source>
        <dbReference type="ARBA" id="ARBA00022475"/>
    </source>
</evidence>
<dbReference type="InterPro" id="IPR037294">
    <property type="entry name" value="ABC_BtuC-like"/>
</dbReference>
<comment type="similarity">
    <text evidence="2">Belongs to the binding-protein-dependent transport system permease family. FecCD subfamily.</text>
</comment>
<evidence type="ECO:0000256" key="1">
    <source>
        <dbReference type="ARBA" id="ARBA00004651"/>
    </source>
</evidence>
<dbReference type="Gene3D" id="1.10.3470.10">
    <property type="entry name" value="ABC transporter involved in vitamin B12 uptake, BtuC"/>
    <property type="match status" value="1"/>
</dbReference>
<dbReference type="Pfam" id="PF01032">
    <property type="entry name" value="FecCD"/>
    <property type="match status" value="1"/>
</dbReference>
<evidence type="ECO:0000256" key="3">
    <source>
        <dbReference type="ARBA" id="ARBA00022448"/>
    </source>
</evidence>
<reference evidence="9 10" key="1">
    <citation type="submission" date="2021-01" db="EMBL/GenBank/DDBJ databases">
        <title>Draft Genome Sequence and Polyhydroxyalkanoate Biosynthetic Potential of Jeongeupia naejangsanensis Type Strain DSM 24253.</title>
        <authorList>
            <person name="Turrini P."/>
            <person name="Artuso I."/>
            <person name="Lugli G.A."/>
            <person name="Frangipani E."/>
            <person name="Ventura M."/>
            <person name="Visca P."/>
        </authorList>
    </citation>
    <scope>NUCLEOTIDE SEQUENCE [LARGE SCALE GENOMIC DNA]</scope>
    <source>
        <strain evidence="9 10">DSM 24253</strain>
    </source>
</reference>
<evidence type="ECO:0000256" key="7">
    <source>
        <dbReference type="ARBA" id="ARBA00023136"/>
    </source>
</evidence>
<feature type="transmembrane region" description="Helical" evidence="8">
    <location>
        <begin position="256"/>
        <end position="281"/>
    </location>
</feature>